<feature type="compositionally biased region" description="Gly residues" evidence="1">
    <location>
        <begin position="401"/>
        <end position="415"/>
    </location>
</feature>
<feature type="compositionally biased region" description="Polar residues" evidence="1">
    <location>
        <begin position="552"/>
        <end position="561"/>
    </location>
</feature>
<organism evidence="2 3">
    <name type="scientific">Schistosoma mattheei</name>
    <dbReference type="NCBI Taxonomy" id="31246"/>
    <lineage>
        <taxon>Eukaryota</taxon>
        <taxon>Metazoa</taxon>
        <taxon>Spiralia</taxon>
        <taxon>Lophotrochozoa</taxon>
        <taxon>Platyhelminthes</taxon>
        <taxon>Trematoda</taxon>
        <taxon>Digenea</taxon>
        <taxon>Strigeidida</taxon>
        <taxon>Schistosomatoidea</taxon>
        <taxon>Schistosomatidae</taxon>
        <taxon>Schistosoma</taxon>
    </lineage>
</organism>
<name>A0A183PX99_9TREM</name>
<dbReference type="STRING" id="31246.A0A183PX99"/>
<feature type="compositionally biased region" description="Low complexity" evidence="1">
    <location>
        <begin position="519"/>
        <end position="551"/>
    </location>
</feature>
<feature type="region of interest" description="Disordered" evidence="1">
    <location>
        <begin position="13"/>
        <end position="35"/>
    </location>
</feature>
<feature type="region of interest" description="Disordered" evidence="1">
    <location>
        <begin position="99"/>
        <end position="142"/>
    </location>
</feature>
<feature type="compositionally biased region" description="Polar residues" evidence="1">
    <location>
        <begin position="101"/>
        <end position="115"/>
    </location>
</feature>
<feature type="non-terminal residue" evidence="2">
    <location>
        <position position="633"/>
    </location>
</feature>
<reference evidence="2 3" key="1">
    <citation type="submission" date="2018-11" db="EMBL/GenBank/DDBJ databases">
        <authorList>
            <consortium name="Pathogen Informatics"/>
        </authorList>
    </citation>
    <scope>NUCLEOTIDE SEQUENCE [LARGE SCALE GENOMIC DNA]</scope>
    <source>
        <strain>Denwood</strain>
        <strain evidence="3">Zambia</strain>
    </source>
</reference>
<dbReference type="Proteomes" id="UP000269396">
    <property type="component" value="Unassembled WGS sequence"/>
</dbReference>
<feature type="compositionally biased region" description="Low complexity" evidence="1">
    <location>
        <begin position="458"/>
        <end position="472"/>
    </location>
</feature>
<dbReference type="AlphaFoldDB" id="A0A183PX99"/>
<keyword evidence="3" id="KW-1185">Reference proteome</keyword>
<feature type="compositionally biased region" description="Basic residues" evidence="1">
    <location>
        <begin position="117"/>
        <end position="129"/>
    </location>
</feature>
<dbReference type="EMBL" id="UZAL01041477">
    <property type="protein sequence ID" value="VDP78559.1"/>
    <property type="molecule type" value="Genomic_DNA"/>
</dbReference>
<feature type="region of interest" description="Disordered" evidence="1">
    <location>
        <begin position="66"/>
        <end position="87"/>
    </location>
</feature>
<feature type="non-terminal residue" evidence="2">
    <location>
        <position position="1"/>
    </location>
</feature>
<sequence>SFNILLLLKRNQVKETTQPSSETTHSNYYHSQSGTLNPIESTEIITTQTTSSGLTSSTLPVINIEQQSSSSYHRSLSKKSIDNTEQRRKARELYVALKQRYPSTNHNNTINNDSVNPHRRHHHHHRQQHHLNDDDDDNNDKIQTSDIKTIKKPNQNNETNQHRNNTLITQSIEQNNTNPITIQTLQKSNTLTDDNLSKNNQLINQYYSESNLQLIPSKSNEIHRNNLDPQQHYRHHHHQQQQQQQQQELQQQQEHEQQQQQQQQQQQHQQQLQPNPCVSEKVDLYKSNSLQSNLMNKKFHPSDNNNHHHQMNRTCCGYQSDSGIECINLPIHNTNFTLPLPTKQSNMNDQLHHTNIIGSLPRNLHNPYSMIYQSKMLNFNSMKSSIHQIDVHHEQQQSQQQGGGVGRGGGGGGGGDEGENLGNYARRMHERLQEGMREAQESLWMPDLPELNRINRLSDSSSMNNNGNSNSSTAQLSDGMTNLSSSIDRKKQTIMKNIKTEPPTQLNEKHSNMDNCLLTSSSTPPSPSSTSTSVSPSSPSPFINSINNNNNHSDYSIHKQSNSYSPLNSRFDWCHKLHNNQPIINNFHLQSLSNNNNNNNNEYTNMDIKNGVCSDVEDLLNQHERRLMSISGT</sequence>
<gene>
    <name evidence="2" type="ORF">SMTD_LOCUS18983</name>
</gene>
<feature type="region of interest" description="Disordered" evidence="1">
    <location>
        <begin position="390"/>
        <end position="422"/>
    </location>
</feature>
<feature type="compositionally biased region" description="Low complexity" evidence="1">
    <location>
        <begin position="240"/>
        <end position="273"/>
    </location>
</feature>
<protein>
    <submittedName>
        <fullName evidence="2">Uncharacterized protein</fullName>
    </submittedName>
</protein>
<feature type="region of interest" description="Disordered" evidence="1">
    <location>
        <begin position="231"/>
        <end position="274"/>
    </location>
</feature>
<proteinExistence type="predicted"/>
<feature type="compositionally biased region" description="Polar residues" evidence="1">
    <location>
        <begin position="14"/>
        <end position="35"/>
    </location>
</feature>
<evidence type="ECO:0000313" key="3">
    <source>
        <dbReference type="Proteomes" id="UP000269396"/>
    </source>
</evidence>
<evidence type="ECO:0000256" key="1">
    <source>
        <dbReference type="SAM" id="MobiDB-lite"/>
    </source>
</evidence>
<feature type="region of interest" description="Disordered" evidence="1">
    <location>
        <begin position="457"/>
        <end position="561"/>
    </location>
</feature>
<evidence type="ECO:0000313" key="2">
    <source>
        <dbReference type="EMBL" id="VDP78559.1"/>
    </source>
</evidence>
<accession>A0A183PX99</accession>
<feature type="compositionally biased region" description="Polar residues" evidence="1">
    <location>
        <begin position="473"/>
        <end position="486"/>
    </location>
</feature>